<organism evidence="1 2">
    <name type="scientific">Brachionus plicatilis</name>
    <name type="common">Marine rotifer</name>
    <name type="synonym">Brachionus muelleri</name>
    <dbReference type="NCBI Taxonomy" id="10195"/>
    <lineage>
        <taxon>Eukaryota</taxon>
        <taxon>Metazoa</taxon>
        <taxon>Spiralia</taxon>
        <taxon>Gnathifera</taxon>
        <taxon>Rotifera</taxon>
        <taxon>Eurotatoria</taxon>
        <taxon>Monogononta</taxon>
        <taxon>Pseudotrocha</taxon>
        <taxon>Ploima</taxon>
        <taxon>Brachionidae</taxon>
        <taxon>Brachionus</taxon>
    </lineage>
</organism>
<evidence type="ECO:0000313" key="2">
    <source>
        <dbReference type="Proteomes" id="UP000276133"/>
    </source>
</evidence>
<dbReference type="Proteomes" id="UP000276133">
    <property type="component" value="Unassembled WGS sequence"/>
</dbReference>
<proteinExistence type="predicted"/>
<reference evidence="1 2" key="1">
    <citation type="journal article" date="2018" name="Sci. Rep.">
        <title>Genomic signatures of local adaptation to the degree of environmental predictability in rotifers.</title>
        <authorList>
            <person name="Franch-Gras L."/>
            <person name="Hahn C."/>
            <person name="Garcia-Roger E.M."/>
            <person name="Carmona M.J."/>
            <person name="Serra M."/>
            <person name="Gomez A."/>
        </authorList>
    </citation>
    <scope>NUCLEOTIDE SEQUENCE [LARGE SCALE GENOMIC DNA]</scope>
    <source>
        <strain evidence="1">HYR1</strain>
    </source>
</reference>
<name>A0A3M7P6U7_BRAPC</name>
<comment type="caution">
    <text evidence="1">The sequence shown here is derived from an EMBL/GenBank/DDBJ whole genome shotgun (WGS) entry which is preliminary data.</text>
</comment>
<dbReference type="AlphaFoldDB" id="A0A3M7P6U7"/>
<dbReference type="EMBL" id="REGN01012814">
    <property type="protein sequence ID" value="RMZ94772.1"/>
    <property type="molecule type" value="Genomic_DNA"/>
</dbReference>
<accession>A0A3M7P6U7</accession>
<protein>
    <submittedName>
        <fullName evidence="1">Uncharacterized protein</fullName>
    </submittedName>
</protein>
<gene>
    <name evidence="1" type="ORF">BpHYR1_023664</name>
</gene>
<sequence>MLNQKQNESTKSLKYRFRALATNLNAFKCKQIFFYY</sequence>
<keyword evidence="2" id="KW-1185">Reference proteome</keyword>
<evidence type="ECO:0000313" key="1">
    <source>
        <dbReference type="EMBL" id="RMZ94772.1"/>
    </source>
</evidence>